<evidence type="ECO:0000256" key="7">
    <source>
        <dbReference type="ARBA" id="ARBA00014472"/>
    </source>
</evidence>
<dbReference type="Proteomes" id="UP001555786">
    <property type="component" value="Unassembled WGS sequence"/>
</dbReference>
<sequence length="298" mass="31939">MSFFLHRLLADGNADAPLVNALDRGFQLGDGVFDTMSCFKGRPLAEERHRARLIQHAAAIGIDVDPNRLKEALDGLLTELGERHAIVRTTVTRGQAARGLWPPPGNQAPSNSPTILVTAQPWSPALAGQPARLVEAGLPRNQLSPLARLKSLNYLENILAARRAAEAGADDALIRNLDGNAVSSTIANLFAIIDGRFVTPPCADGCLDGMMRELVLEEAKTLGLEVSEASLTPALLERSEALFLTNSVRLIRPVTALGNRSLVPPPEAALSISRLFNALLARIDHDTGARLDIALPIQ</sequence>
<dbReference type="InterPro" id="IPR043132">
    <property type="entry name" value="BCAT-like_C"/>
</dbReference>
<dbReference type="PANTHER" id="PTHR42743:SF11">
    <property type="entry name" value="AMINODEOXYCHORISMATE LYASE"/>
    <property type="match status" value="1"/>
</dbReference>
<comment type="catalytic activity">
    <reaction evidence="11">
        <text>L-leucine + 2-oxoglutarate = 4-methyl-2-oxopentanoate + L-glutamate</text>
        <dbReference type="Rhea" id="RHEA:18321"/>
        <dbReference type="ChEBI" id="CHEBI:16810"/>
        <dbReference type="ChEBI" id="CHEBI:17865"/>
        <dbReference type="ChEBI" id="CHEBI:29985"/>
        <dbReference type="ChEBI" id="CHEBI:57427"/>
        <dbReference type="EC" id="2.6.1.42"/>
    </reaction>
</comment>
<gene>
    <name evidence="12" type="ORF">ABXS05_33155</name>
</gene>
<evidence type="ECO:0000256" key="5">
    <source>
        <dbReference type="ARBA" id="ARBA00009320"/>
    </source>
</evidence>
<evidence type="ECO:0000256" key="6">
    <source>
        <dbReference type="ARBA" id="ARBA00013053"/>
    </source>
</evidence>
<dbReference type="SUPFAM" id="SSF56752">
    <property type="entry name" value="D-aminoacid aminotransferase-like PLP-dependent enzymes"/>
    <property type="match status" value="1"/>
</dbReference>
<comment type="function">
    <text evidence="1">Acts on leucine, isoleucine and valine.</text>
</comment>
<reference evidence="12 13" key="1">
    <citation type="submission" date="2024-07" db="EMBL/GenBank/DDBJ databases">
        <title>Description of Labrys sedimenti sp. nov., isolated from a diclofenac-degrading enrichment culture.</title>
        <authorList>
            <person name="Tancsics A."/>
            <person name="Csepanyi A."/>
        </authorList>
    </citation>
    <scope>NUCLEOTIDE SEQUENCE [LARGE SCALE GENOMIC DNA]</scope>
    <source>
        <strain evidence="12 13">LMG 23578</strain>
    </source>
</reference>
<dbReference type="InterPro" id="IPR001544">
    <property type="entry name" value="Aminotrans_IV"/>
</dbReference>
<accession>A0ABV3PXS1</accession>
<evidence type="ECO:0000256" key="3">
    <source>
        <dbReference type="ARBA" id="ARBA00004931"/>
    </source>
</evidence>
<evidence type="ECO:0000256" key="11">
    <source>
        <dbReference type="ARBA" id="ARBA00049229"/>
    </source>
</evidence>
<evidence type="ECO:0000313" key="12">
    <source>
        <dbReference type="EMBL" id="MEW9310435.1"/>
    </source>
</evidence>
<comment type="pathway">
    <text evidence="3">Amino-acid biosynthesis; L-valine biosynthesis; L-valine from pyruvate: step 4/4.</text>
</comment>
<evidence type="ECO:0000256" key="4">
    <source>
        <dbReference type="ARBA" id="ARBA00005072"/>
    </source>
</evidence>
<comment type="caution">
    <text evidence="12">The sequence shown here is derived from an EMBL/GenBank/DDBJ whole genome shotgun (WGS) entry which is preliminary data.</text>
</comment>
<evidence type="ECO:0000256" key="8">
    <source>
        <dbReference type="ARBA" id="ARBA00023304"/>
    </source>
</evidence>
<dbReference type="EC" id="2.6.1.42" evidence="6"/>
<comment type="pathway">
    <text evidence="2">Amino-acid biosynthesis; L-isoleucine biosynthesis; L-isoleucine from 2-oxobutanoate: step 4/4.</text>
</comment>
<name>A0ABV3PXS1_9HYPH</name>
<keyword evidence="8" id="KW-0028">Amino-acid biosynthesis</keyword>
<dbReference type="GO" id="GO:0008483">
    <property type="term" value="F:transaminase activity"/>
    <property type="evidence" value="ECO:0007669"/>
    <property type="project" value="UniProtKB-KW"/>
</dbReference>
<evidence type="ECO:0000256" key="2">
    <source>
        <dbReference type="ARBA" id="ARBA00004824"/>
    </source>
</evidence>
<dbReference type="PANTHER" id="PTHR42743">
    <property type="entry name" value="AMINO-ACID AMINOTRANSFERASE"/>
    <property type="match status" value="1"/>
</dbReference>
<evidence type="ECO:0000256" key="9">
    <source>
        <dbReference type="ARBA" id="ARBA00048212"/>
    </source>
</evidence>
<proteinExistence type="inferred from homology"/>
<dbReference type="EMBL" id="JBFNQD010000027">
    <property type="protein sequence ID" value="MEW9310435.1"/>
    <property type="molecule type" value="Genomic_DNA"/>
</dbReference>
<comment type="catalytic activity">
    <reaction evidence="10">
        <text>L-isoleucine + 2-oxoglutarate = (S)-3-methyl-2-oxopentanoate + L-glutamate</text>
        <dbReference type="Rhea" id="RHEA:24801"/>
        <dbReference type="ChEBI" id="CHEBI:16810"/>
        <dbReference type="ChEBI" id="CHEBI:29985"/>
        <dbReference type="ChEBI" id="CHEBI:35146"/>
        <dbReference type="ChEBI" id="CHEBI:58045"/>
        <dbReference type="EC" id="2.6.1.42"/>
    </reaction>
</comment>
<comment type="catalytic activity">
    <reaction evidence="9">
        <text>L-valine + 2-oxoglutarate = 3-methyl-2-oxobutanoate + L-glutamate</text>
        <dbReference type="Rhea" id="RHEA:24813"/>
        <dbReference type="ChEBI" id="CHEBI:11851"/>
        <dbReference type="ChEBI" id="CHEBI:16810"/>
        <dbReference type="ChEBI" id="CHEBI:29985"/>
        <dbReference type="ChEBI" id="CHEBI:57762"/>
        <dbReference type="EC" id="2.6.1.42"/>
    </reaction>
</comment>
<comment type="pathway">
    <text evidence="4">Amino-acid biosynthesis; L-leucine biosynthesis; L-leucine from 3-methyl-2-oxobutanoate: step 4/4.</text>
</comment>
<dbReference type="InterPro" id="IPR050571">
    <property type="entry name" value="Class-IV_PLP-Dep_Aminotrnsfr"/>
</dbReference>
<evidence type="ECO:0000256" key="1">
    <source>
        <dbReference type="ARBA" id="ARBA00003109"/>
    </source>
</evidence>
<protein>
    <recommendedName>
        <fullName evidence="7">Probable branched-chain-amino-acid aminotransferase</fullName>
        <ecNumber evidence="6">2.6.1.42</ecNumber>
    </recommendedName>
</protein>
<dbReference type="RefSeq" id="WP_367626838.1">
    <property type="nucleotide sequence ID" value="NZ_JBFNQD010000027.1"/>
</dbReference>
<keyword evidence="12" id="KW-0808">Transferase</keyword>
<keyword evidence="8" id="KW-0100">Branched-chain amino acid biosynthesis</keyword>
<keyword evidence="12" id="KW-0032">Aminotransferase</keyword>
<dbReference type="Pfam" id="PF01063">
    <property type="entry name" value="Aminotran_4"/>
    <property type="match status" value="1"/>
</dbReference>
<organism evidence="12 13">
    <name type="scientific">Labrys neptuniae</name>
    <dbReference type="NCBI Taxonomy" id="376174"/>
    <lineage>
        <taxon>Bacteria</taxon>
        <taxon>Pseudomonadati</taxon>
        <taxon>Pseudomonadota</taxon>
        <taxon>Alphaproteobacteria</taxon>
        <taxon>Hyphomicrobiales</taxon>
        <taxon>Xanthobacteraceae</taxon>
        <taxon>Labrys</taxon>
    </lineage>
</organism>
<dbReference type="InterPro" id="IPR036038">
    <property type="entry name" value="Aminotransferase-like"/>
</dbReference>
<dbReference type="Gene3D" id="3.30.470.10">
    <property type="match status" value="1"/>
</dbReference>
<dbReference type="Gene3D" id="3.20.10.10">
    <property type="entry name" value="D-amino Acid Aminotransferase, subunit A, domain 2"/>
    <property type="match status" value="1"/>
</dbReference>
<comment type="similarity">
    <text evidence="5">Belongs to the class-IV pyridoxal-phosphate-dependent aminotransferase family.</text>
</comment>
<dbReference type="InterPro" id="IPR043131">
    <property type="entry name" value="BCAT-like_N"/>
</dbReference>
<evidence type="ECO:0000313" key="13">
    <source>
        <dbReference type="Proteomes" id="UP001555786"/>
    </source>
</evidence>
<evidence type="ECO:0000256" key="10">
    <source>
        <dbReference type="ARBA" id="ARBA00048798"/>
    </source>
</evidence>
<keyword evidence="13" id="KW-1185">Reference proteome</keyword>